<dbReference type="RefSeq" id="WP_107666026.1">
    <property type="nucleotide sequence ID" value="NZ_PZKG01000265.1"/>
</dbReference>
<dbReference type="InterPro" id="IPR025711">
    <property type="entry name" value="PepSY"/>
</dbReference>
<feature type="signal peptide" evidence="1">
    <location>
        <begin position="1"/>
        <end position="19"/>
    </location>
</feature>
<name>A0A2T4JNE2_9RHOB</name>
<dbReference type="OrthoDB" id="7365433at2"/>
<feature type="domain" description="PepSY" evidence="2">
    <location>
        <begin position="7"/>
        <end position="84"/>
    </location>
</feature>
<reference evidence="3 4" key="1">
    <citation type="submission" date="2018-03" db="EMBL/GenBank/DDBJ databases">
        <title>Cereibacter changlensis.</title>
        <authorList>
            <person name="Meyer T.E."/>
            <person name="Miller S."/>
            <person name="Lodha T."/>
            <person name="Gandham S."/>
            <person name="Chintalapati S."/>
            <person name="Chintalapati V.R."/>
        </authorList>
    </citation>
    <scope>NUCLEOTIDE SEQUENCE [LARGE SCALE GENOMIC DNA]</scope>
    <source>
        <strain evidence="3 4">JA139</strain>
    </source>
</reference>
<feature type="chain" id="PRO_5015617323" evidence="1">
    <location>
        <begin position="20"/>
        <end position="84"/>
    </location>
</feature>
<dbReference type="Pfam" id="PF13670">
    <property type="entry name" value="PepSY_2"/>
    <property type="match status" value="1"/>
</dbReference>
<dbReference type="Proteomes" id="UP000241010">
    <property type="component" value="Unassembled WGS sequence"/>
</dbReference>
<keyword evidence="1" id="KW-0732">Signal</keyword>
<evidence type="ECO:0000313" key="4">
    <source>
        <dbReference type="Proteomes" id="UP000241010"/>
    </source>
</evidence>
<accession>A0A2T4JNE2</accession>
<organism evidence="3 4">
    <name type="scientific">Cereibacter changlensis JA139</name>
    <dbReference type="NCBI Taxonomy" id="1188249"/>
    <lineage>
        <taxon>Bacteria</taxon>
        <taxon>Pseudomonadati</taxon>
        <taxon>Pseudomonadota</taxon>
        <taxon>Alphaproteobacteria</taxon>
        <taxon>Rhodobacterales</taxon>
        <taxon>Paracoccaceae</taxon>
        <taxon>Cereibacter</taxon>
    </lineage>
</organism>
<sequence length="84" mass="9208">MRKILFLGATLLVAAPALAADICVDHPKDQWMTKEQITALAQSQGYEVKGVKEEDGCWEVKGAKEGARVEAYFDPVSGELVRTK</sequence>
<proteinExistence type="predicted"/>
<gene>
    <name evidence="3" type="ORF">C5F48_22965</name>
</gene>
<evidence type="ECO:0000259" key="2">
    <source>
        <dbReference type="Pfam" id="PF13670"/>
    </source>
</evidence>
<evidence type="ECO:0000313" key="3">
    <source>
        <dbReference type="EMBL" id="PTE19432.1"/>
    </source>
</evidence>
<dbReference type="EMBL" id="PZKG01000265">
    <property type="protein sequence ID" value="PTE19432.1"/>
    <property type="molecule type" value="Genomic_DNA"/>
</dbReference>
<evidence type="ECO:0000256" key="1">
    <source>
        <dbReference type="SAM" id="SignalP"/>
    </source>
</evidence>
<protein>
    <submittedName>
        <fullName evidence="3">PepSY domain-containing protein</fullName>
    </submittedName>
</protein>
<dbReference type="AlphaFoldDB" id="A0A2T4JNE2"/>
<comment type="caution">
    <text evidence="3">The sequence shown here is derived from an EMBL/GenBank/DDBJ whole genome shotgun (WGS) entry which is preliminary data.</text>
</comment>
<keyword evidence="4" id="KW-1185">Reference proteome</keyword>